<protein>
    <submittedName>
        <fullName evidence="1">Uncharacterized protein</fullName>
    </submittedName>
</protein>
<evidence type="ECO:0000313" key="2">
    <source>
        <dbReference type="Proteomes" id="UP000245622"/>
    </source>
</evidence>
<gene>
    <name evidence="1" type="ORF">CRIB_748</name>
</gene>
<reference evidence="1 2" key="1">
    <citation type="submission" date="2014-04" db="EMBL/GenBank/DDBJ databases">
        <authorList>
            <person name="Hornung B.V."/>
        </authorList>
    </citation>
    <scope>NUCLEOTIDE SEQUENCE [LARGE SCALE GENOMIC DNA]</scope>
    <source>
        <strain evidence="1 2">CRIB</strain>
    </source>
</reference>
<sequence length="162" mass="17655">MKNILKLLSTTMVVAISISTYGINNVYATQNEEVIAGDNPIVIDDFLIEAQGVDIPTNTVTLSSVGSKMNFSGSSSWSYLYSSNLFTGASQIEYRFDNQLNKKLTVTLYKKGSLSKVSTITVPANSAAGGFINLTSSSKYYFKFSGGNDNGTDFYGYIIRKK</sequence>
<name>A0A1V1HZU5_9FIRM</name>
<evidence type="ECO:0000313" key="1">
    <source>
        <dbReference type="EMBL" id="CED93500.1"/>
    </source>
</evidence>
<dbReference type="Proteomes" id="UP000245622">
    <property type="component" value="Chromosome 1"/>
</dbReference>
<dbReference type="RefSeq" id="WP_180703210.1">
    <property type="nucleotide sequence ID" value="NZ_LN555523.1"/>
</dbReference>
<accession>A0A1V1HZU5</accession>
<dbReference type="AlphaFoldDB" id="A0A1V1HZU5"/>
<dbReference type="GeneID" id="82204930"/>
<organism evidence="1 2">
    <name type="scientific">Romboutsia ilealis</name>
    <dbReference type="NCBI Taxonomy" id="1115758"/>
    <lineage>
        <taxon>Bacteria</taxon>
        <taxon>Bacillati</taxon>
        <taxon>Bacillota</taxon>
        <taxon>Clostridia</taxon>
        <taxon>Peptostreptococcales</taxon>
        <taxon>Peptostreptococcaceae</taxon>
        <taxon>Romboutsia</taxon>
    </lineage>
</organism>
<dbReference type="KEGG" id="ril:CRIB_748"/>
<keyword evidence="2" id="KW-1185">Reference proteome</keyword>
<dbReference type="EMBL" id="LN555523">
    <property type="protein sequence ID" value="CED93500.1"/>
    <property type="molecule type" value="Genomic_DNA"/>
</dbReference>
<proteinExistence type="predicted"/>